<dbReference type="AlphaFoldDB" id="A0A8B9FZQ1"/>
<keyword evidence="2" id="KW-1185">Reference proteome</keyword>
<dbReference type="PANTHER" id="PTHR18871">
    <property type="entry name" value="CENTROSOMAL PROTEIN OF 112 KDA"/>
    <property type="match status" value="1"/>
</dbReference>
<proteinExistence type="predicted"/>
<dbReference type="InterPro" id="IPR055310">
    <property type="entry name" value="CEP112"/>
</dbReference>
<dbReference type="Ensembl" id="ENSACOT00000015090.1">
    <property type="protein sequence ID" value="ENSACOP00000014579.1"/>
    <property type="gene ID" value="ENSACOG00000010154.1"/>
</dbReference>
<organism evidence="1 2">
    <name type="scientific">Amazona collaria</name>
    <name type="common">yellow-billed parrot</name>
    <dbReference type="NCBI Taxonomy" id="241587"/>
    <lineage>
        <taxon>Eukaryota</taxon>
        <taxon>Metazoa</taxon>
        <taxon>Chordata</taxon>
        <taxon>Craniata</taxon>
        <taxon>Vertebrata</taxon>
        <taxon>Euteleostomi</taxon>
        <taxon>Archelosauria</taxon>
        <taxon>Archosauria</taxon>
        <taxon>Dinosauria</taxon>
        <taxon>Saurischia</taxon>
        <taxon>Theropoda</taxon>
        <taxon>Coelurosauria</taxon>
        <taxon>Aves</taxon>
        <taxon>Neognathae</taxon>
        <taxon>Neoaves</taxon>
        <taxon>Telluraves</taxon>
        <taxon>Australaves</taxon>
        <taxon>Psittaciformes</taxon>
        <taxon>Psittacidae</taxon>
        <taxon>Amazona</taxon>
    </lineage>
</organism>
<reference evidence="1" key="2">
    <citation type="submission" date="2025-09" db="UniProtKB">
        <authorList>
            <consortium name="Ensembl"/>
        </authorList>
    </citation>
    <scope>IDENTIFICATION</scope>
</reference>
<protein>
    <submittedName>
        <fullName evidence="1">Uncharacterized protein</fullName>
    </submittedName>
</protein>
<sequence>MVFQREDYSSGLKEKLLALQDEVESYHSLARAAEKKLQRRELETHEQMTHIRQEYEATLKGLMPATLRQELEDTIASLKSQVNILQKRVCVLQEELNVYQARR</sequence>
<evidence type="ECO:0000313" key="1">
    <source>
        <dbReference type="Ensembl" id="ENSACOP00000014579.1"/>
    </source>
</evidence>
<name>A0A8B9FZQ1_9PSIT</name>
<reference evidence="1" key="1">
    <citation type="submission" date="2025-08" db="UniProtKB">
        <authorList>
            <consortium name="Ensembl"/>
        </authorList>
    </citation>
    <scope>IDENTIFICATION</scope>
</reference>
<dbReference type="PANTHER" id="PTHR18871:SF2">
    <property type="entry name" value="CENTROSOMAL PROTEIN OF 112 KDA"/>
    <property type="match status" value="1"/>
</dbReference>
<dbReference type="Proteomes" id="UP000694522">
    <property type="component" value="Unplaced"/>
</dbReference>
<accession>A0A8B9FZQ1</accession>
<evidence type="ECO:0000313" key="2">
    <source>
        <dbReference type="Proteomes" id="UP000694522"/>
    </source>
</evidence>